<protein>
    <submittedName>
        <fullName evidence="1">Uncharacterized protein</fullName>
    </submittedName>
</protein>
<dbReference type="EMBL" id="MW030590">
    <property type="protein sequence ID" value="QPI16642.1"/>
    <property type="molecule type" value="Genomic_DNA"/>
</dbReference>
<proteinExistence type="predicted"/>
<sequence length="76" mass="8840">MKSILYCVFCVACIFEGVNSYNMNNFSIIKRLFDKRNQNNYSKRTYDNYALNKLRLDDMAANIVGPKKNNTCVSNK</sequence>
<evidence type="ECO:0000313" key="1">
    <source>
        <dbReference type="EMBL" id="QPI16642.1"/>
    </source>
</evidence>
<accession>A0A7S9ST04</accession>
<name>A0A7S9ST04_9VIRU</name>
<organism evidence="1">
    <name type="scientific">Virus NIOZ-UU159</name>
    <dbReference type="NCBI Taxonomy" id="2763270"/>
    <lineage>
        <taxon>Viruses</taxon>
    </lineage>
</organism>
<gene>
    <name evidence="1" type="ORF">NIOZUU159_00135</name>
</gene>
<reference evidence="1" key="1">
    <citation type="submission" date="2020-08" db="EMBL/GenBank/DDBJ databases">
        <title>Bridging the membrane lipid divide: bacteria of the FCB group superphylum have the potential to synthesize archaeal ether lipids.</title>
        <authorList>
            <person name="Villanueva L."/>
            <person name="von Meijenfeldt F.A.B."/>
            <person name="Westbye A.B."/>
            <person name="Yadav S."/>
            <person name="Hopmans E.C."/>
            <person name="Dutilh B.E."/>
            <person name="Sinninghe Damste J.S."/>
        </authorList>
    </citation>
    <scope>NUCLEOTIDE SEQUENCE</scope>
    <source>
        <strain evidence="1">NIOZ-UU159</strain>
    </source>
</reference>